<evidence type="ECO:0000313" key="2">
    <source>
        <dbReference type="Proteomes" id="UP001317191"/>
    </source>
</evidence>
<comment type="caution">
    <text evidence="1">The sequence shown here is derived from an EMBL/GenBank/DDBJ whole genome shotgun (WGS) entry which is preliminary data.</text>
</comment>
<dbReference type="EMBL" id="JAMLJM010000001">
    <property type="protein sequence ID" value="MCL9808293.1"/>
    <property type="molecule type" value="Genomic_DNA"/>
</dbReference>
<keyword evidence="2" id="KW-1185">Reference proteome</keyword>
<dbReference type="Proteomes" id="UP001317191">
    <property type="component" value="Unassembled WGS sequence"/>
</dbReference>
<sequence>MKIVLLSLSFFVLVISAFWLSLDKVEIFIDSGNQSLMLIENTPNPENVEIEPLIVLRKP</sequence>
<proteinExistence type="predicted"/>
<evidence type="ECO:0000313" key="1">
    <source>
        <dbReference type="EMBL" id="MCL9808293.1"/>
    </source>
</evidence>
<name>A0ABT0TLC7_9FLAO</name>
<organism evidence="1 2">
    <name type="scientific">Flavobacterium luminosum</name>
    <dbReference type="NCBI Taxonomy" id="2949086"/>
    <lineage>
        <taxon>Bacteria</taxon>
        <taxon>Pseudomonadati</taxon>
        <taxon>Bacteroidota</taxon>
        <taxon>Flavobacteriia</taxon>
        <taxon>Flavobacteriales</taxon>
        <taxon>Flavobacteriaceae</taxon>
        <taxon>Flavobacterium</taxon>
    </lineage>
</organism>
<dbReference type="RefSeq" id="WP_250591276.1">
    <property type="nucleotide sequence ID" value="NZ_JAMLJM010000001.1"/>
</dbReference>
<accession>A0ABT0TLC7</accession>
<protein>
    <submittedName>
        <fullName evidence="1">Uncharacterized protein</fullName>
    </submittedName>
</protein>
<gene>
    <name evidence="1" type="ORF">NAT50_02880</name>
</gene>
<reference evidence="1 2" key="1">
    <citation type="submission" date="2022-05" db="EMBL/GenBank/DDBJ databases">
        <title>Flavobacterium sp., isolated from activated sludge.</title>
        <authorList>
            <person name="Ran Q."/>
        </authorList>
    </citation>
    <scope>NUCLEOTIDE SEQUENCE [LARGE SCALE GENOMIC DNA]</scope>
    <source>
        <strain evidence="1 2">HXWNR70</strain>
    </source>
</reference>